<proteinExistence type="predicted"/>
<dbReference type="Proteomes" id="UP000034329">
    <property type="component" value="Unassembled WGS sequence"/>
</dbReference>
<accession>A0A0G1QQL4</accession>
<feature type="domain" description="FAD dependent oxidoreductase" evidence="1">
    <location>
        <begin position="3"/>
        <end position="310"/>
    </location>
</feature>
<dbReference type="InterPro" id="IPR006076">
    <property type="entry name" value="FAD-dep_OxRdtase"/>
</dbReference>
<evidence type="ECO:0000313" key="3">
    <source>
        <dbReference type="Proteomes" id="UP000034329"/>
    </source>
</evidence>
<gene>
    <name evidence="2" type="ORF">UX13_C0001G0026</name>
</gene>
<dbReference type="Pfam" id="PF01266">
    <property type="entry name" value="DAO"/>
    <property type="match status" value="1"/>
</dbReference>
<dbReference type="Gene3D" id="3.50.50.60">
    <property type="entry name" value="FAD/NAD(P)-binding domain"/>
    <property type="match status" value="1"/>
</dbReference>
<dbReference type="EMBL" id="LCLA01000001">
    <property type="protein sequence ID" value="KKU10935.1"/>
    <property type="molecule type" value="Genomic_DNA"/>
</dbReference>
<evidence type="ECO:0000313" key="2">
    <source>
        <dbReference type="EMBL" id="KKU10935.1"/>
    </source>
</evidence>
<dbReference type="SUPFAM" id="SSF51905">
    <property type="entry name" value="FAD/NAD(P)-binding domain"/>
    <property type="match status" value="1"/>
</dbReference>
<dbReference type="InterPro" id="IPR036188">
    <property type="entry name" value="FAD/NAD-bd_sf"/>
</dbReference>
<dbReference type="Gene3D" id="3.30.9.10">
    <property type="entry name" value="D-Amino Acid Oxidase, subunit A, domain 2"/>
    <property type="match status" value="1"/>
</dbReference>
<dbReference type="AlphaFoldDB" id="A0A0G1QQL4"/>
<evidence type="ECO:0000259" key="1">
    <source>
        <dbReference type="Pfam" id="PF01266"/>
    </source>
</evidence>
<name>A0A0G1QQL4_9BACT</name>
<protein>
    <submittedName>
        <fullName evidence="2">FAD dependent oxidoreductase</fullName>
    </submittedName>
</protein>
<organism evidence="2 3">
    <name type="scientific">Candidatus Woesebacteria bacterium GW2011_GWB1_45_5</name>
    <dbReference type="NCBI Taxonomy" id="1618581"/>
    <lineage>
        <taxon>Bacteria</taxon>
        <taxon>Candidatus Woeseibacteriota</taxon>
    </lineage>
</organism>
<reference evidence="2 3" key="1">
    <citation type="journal article" date="2015" name="Nature">
        <title>rRNA introns, odd ribosomes, and small enigmatic genomes across a large radiation of phyla.</title>
        <authorList>
            <person name="Brown C.T."/>
            <person name="Hug L.A."/>
            <person name="Thomas B.C."/>
            <person name="Sharon I."/>
            <person name="Castelle C.J."/>
            <person name="Singh A."/>
            <person name="Wilkins M.J."/>
            <person name="Williams K.H."/>
            <person name="Banfield J.F."/>
        </authorList>
    </citation>
    <scope>NUCLEOTIDE SEQUENCE [LARGE SCALE GENOMIC DNA]</scope>
</reference>
<comment type="caution">
    <text evidence="2">The sequence shown here is derived from an EMBL/GenBank/DDBJ whole genome shotgun (WGS) entry which is preliminary data.</text>
</comment>
<sequence length="328" mass="37895">MRASYINQARIHNGYHYPRSFLTAVRSNRNYKNFLKDYGESVFSKFKQYYAIAAINSKTTSRQFVKFCEQIKAPLKEAPENIKKLFNPTLTENVFEAEEVVYDAKVLQKSLTKKLKTAKIKVFLGERVVGVKPAKGEGEEKVEVSLAEGKKLVSKTVFNCTYSQINKVLVDSGLPPLPLKQEYIEMPIIRIPPEMENIGVTIMDGPFFGFLPFPDKDAHSLWHVRYAIHANWDEQKQKKFGLDTRNFNPESNYPFMIRDMARFIPALARAKYLESLYEIKAVLVDREESDGRPILFRKDYGIKNFHVVMGSKIDNIYDALEKIKEEII</sequence>